<organism evidence="1 2">
    <name type="scientific">Hymenobacter lutimineralis</name>
    <dbReference type="NCBI Taxonomy" id="2606448"/>
    <lineage>
        <taxon>Bacteria</taxon>
        <taxon>Pseudomonadati</taxon>
        <taxon>Bacteroidota</taxon>
        <taxon>Cytophagia</taxon>
        <taxon>Cytophagales</taxon>
        <taxon>Hymenobacteraceae</taxon>
        <taxon>Hymenobacter</taxon>
    </lineage>
</organism>
<evidence type="ECO:0000313" key="2">
    <source>
        <dbReference type="Proteomes" id="UP000322791"/>
    </source>
</evidence>
<dbReference type="Proteomes" id="UP000322791">
    <property type="component" value="Unassembled WGS sequence"/>
</dbReference>
<gene>
    <name evidence="1" type="ORF">FY528_15760</name>
</gene>
<dbReference type="EMBL" id="VTHL01000018">
    <property type="protein sequence ID" value="TYZ07270.1"/>
    <property type="molecule type" value="Genomic_DNA"/>
</dbReference>
<keyword evidence="2" id="KW-1185">Reference proteome</keyword>
<protein>
    <submittedName>
        <fullName evidence="1">Uncharacterized protein</fullName>
    </submittedName>
</protein>
<dbReference type="RefSeq" id="WP_149071990.1">
    <property type="nucleotide sequence ID" value="NZ_VTHL01000018.1"/>
</dbReference>
<accession>A0A5D6UW31</accession>
<evidence type="ECO:0000313" key="1">
    <source>
        <dbReference type="EMBL" id="TYZ07270.1"/>
    </source>
</evidence>
<sequence>MLVRAGLFTAGVLTSRRVAVVNSDKEVREELGEHVVPVRPTIDDELRHVPVALDLGLVGAKGQHSTVNQALLFALIYTISNTLTSNA</sequence>
<proteinExistence type="predicted"/>
<comment type="caution">
    <text evidence="1">The sequence shown here is derived from an EMBL/GenBank/DDBJ whole genome shotgun (WGS) entry which is preliminary data.</text>
</comment>
<reference evidence="1 2" key="1">
    <citation type="submission" date="2019-08" db="EMBL/GenBank/DDBJ databases">
        <authorList>
            <person name="Seo M.-J."/>
        </authorList>
    </citation>
    <scope>NUCLEOTIDE SEQUENCE [LARGE SCALE GENOMIC DNA]</scope>
    <source>
        <strain evidence="1 2">KIGAM108</strain>
    </source>
</reference>
<dbReference type="AlphaFoldDB" id="A0A5D6UW31"/>
<name>A0A5D6UW31_9BACT</name>